<protein>
    <submittedName>
        <fullName evidence="1">Uncharacterized protein</fullName>
    </submittedName>
</protein>
<proteinExistence type="predicted"/>
<organism evidence="1 4">
    <name type="scientific">Aureobasidium pullulans</name>
    <name type="common">Black yeast</name>
    <name type="synonym">Pullularia pullulans</name>
    <dbReference type="NCBI Taxonomy" id="5580"/>
    <lineage>
        <taxon>Eukaryota</taxon>
        <taxon>Fungi</taxon>
        <taxon>Dikarya</taxon>
        <taxon>Ascomycota</taxon>
        <taxon>Pezizomycotina</taxon>
        <taxon>Dothideomycetes</taxon>
        <taxon>Dothideomycetidae</taxon>
        <taxon>Dothideales</taxon>
        <taxon>Saccotheciaceae</taxon>
        <taxon>Aureobasidium</taxon>
    </lineage>
</organism>
<accession>A0A4S9GY50</accession>
<sequence length="153" mass="16903">MLLNLVKQLRVGPLALRLARRAVSMEHTKDTCVSQTFGLADLLQSPWCCLNAHRSFGKRNPSCHVSGASWWFVLSVVDVADQREDETTNPQITPRGHVVLASLHGALPHFLSIAGQVNSSRNKDLGERQLLSARRALGKYDAKRRHAVADKGT</sequence>
<reference evidence="3 4" key="1">
    <citation type="submission" date="2018-10" db="EMBL/GenBank/DDBJ databases">
        <title>Fifty Aureobasidium pullulans genomes reveal a recombining polyextremotolerant generalist.</title>
        <authorList>
            <person name="Gostincar C."/>
            <person name="Turk M."/>
            <person name="Zajc J."/>
            <person name="Gunde-Cimerman N."/>
        </authorList>
    </citation>
    <scope>NUCLEOTIDE SEQUENCE [LARGE SCALE GENOMIC DNA]</scope>
    <source>
        <strain evidence="2 3">EXF-10081</strain>
        <strain evidence="1 4">EXF-11013</strain>
    </source>
</reference>
<gene>
    <name evidence="2" type="ORF">D6D12_03439</name>
    <name evidence="1" type="ORF">D6D22_02637</name>
</gene>
<dbReference type="AlphaFoldDB" id="A0A4S9GY50"/>
<name>A0A4S9GY50_AURPU</name>
<comment type="caution">
    <text evidence="1">The sequence shown here is derived from an EMBL/GenBank/DDBJ whole genome shotgun (WGS) entry which is preliminary data.</text>
</comment>
<evidence type="ECO:0000313" key="3">
    <source>
        <dbReference type="Proteomes" id="UP000310374"/>
    </source>
</evidence>
<dbReference type="Proteomes" id="UP000310687">
    <property type="component" value="Unassembled WGS sequence"/>
</dbReference>
<dbReference type="EMBL" id="QZAL01000023">
    <property type="protein sequence ID" value="THW47387.1"/>
    <property type="molecule type" value="Genomic_DNA"/>
</dbReference>
<evidence type="ECO:0000313" key="2">
    <source>
        <dbReference type="EMBL" id="THX30550.1"/>
    </source>
</evidence>
<dbReference type="EMBL" id="QZAT01000030">
    <property type="protein sequence ID" value="THX30550.1"/>
    <property type="molecule type" value="Genomic_DNA"/>
</dbReference>
<evidence type="ECO:0000313" key="4">
    <source>
        <dbReference type="Proteomes" id="UP000310687"/>
    </source>
</evidence>
<evidence type="ECO:0000313" key="1">
    <source>
        <dbReference type="EMBL" id="THW47387.1"/>
    </source>
</evidence>
<dbReference type="Proteomes" id="UP000310374">
    <property type="component" value="Unassembled WGS sequence"/>
</dbReference>